<gene>
    <name evidence="1" type="ORF">AURDEDRAFT_77072</name>
</gene>
<reference evidence="2" key="1">
    <citation type="journal article" date="2012" name="Science">
        <title>The Paleozoic origin of enzymatic lignin decomposition reconstructed from 31 fungal genomes.</title>
        <authorList>
            <person name="Floudas D."/>
            <person name="Binder M."/>
            <person name="Riley R."/>
            <person name="Barry K."/>
            <person name="Blanchette R.A."/>
            <person name="Henrissat B."/>
            <person name="Martinez A.T."/>
            <person name="Otillar R."/>
            <person name="Spatafora J.W."/>
            <person name="Yadav J.S."/>
            <person name="Aerts A."/>
            <person name="Benoit I."/>
            <person name="Boyd A."/>
            <person name="Carlson A."/>
            <person name="Copeland A."/>
            <person name="Coutinho P.M."/>
            <person name="de Vries R.P."/>
            <person name="Ferreira P."/>
            <person name="Findley K."/>
            <person name="Foster B."/>
            <person name="Gaskell J."/>
            <person name="Glotzer D."/>
            <person name="Gorecki P."/>
            <person name="Heitman J."/>
            <person name="Hesse C."/>
            <person name="Hori C."/>
            <person name="Igarashi K."/>
            <person name="Jurgens J.A."/>
            <person name="Kallen N."/>
            <person name="Kersten P."/>
            <person name="Kohler A."/>
            <person name="Kuees U."/>
            <person name="Kumar T.K.A."/>
            <person name="Kuo A."/>
            <person name="LaButti K."/>
            <person name="Larrondo L.F."/>
            <person name="Lindquist E."/>
            <person name="Ling A."/>
            <person name="Lombard V."/>
            <person name="Lucas S."/>
            <person name="Lundell T."/>
            <person name="Martin R."/>
            <person name="McLaughlin D.J."/>
            <person name="Morgenstern I."/>
            <person name="Morin E."/>
            <person name="Murat C."/>
            <person name="Nagy L.G."/>
            <person name="Nolan M."/>
            <person name="Ohm R.A."/>
            <person name="Patyshakuliyeva A."/>
            <person name="Rokas A."/>
            <person name="Ruiz-Duenas F.J."/>
            <person name="Sabat G."/>
            <person name="Salamov A."/>
            <person name="Samejima M."/>
            <person name="Schmutz J."/>
            <person name="Slot J.C."/>
            <person name="St John F."/>
            <person name="Stenlid J."/>
            <person name="Sun H."/>
            <person name="Sun S."/>
            <person name="Syed K."/>
            <person name="Tsang A."/>
            <person name="Wiebenga A."/>
            <person name="Young D."/>
            <person name="Pisabarro A."/>
            <person name="Eastwood D.C."/>
            <person name="Martin F."/>
            <person name="Cullen D."/>
            <person name="Grigoriev I.V."/>
            <person name="Hibbett D.S."/>
        </authorList>
    </citation>
    <scope>NUCLEOTIDE SEQUENCE [LARGE SCALE GENOMIC DNA]</scope>
    <source>
        <strain evidence="2">TFB10046</strain>
    </source>
</reference>
<dbReference type="AlphaFoldDB" id="J0CSP4"/>
<proteinExistence type="predicted"/>
<accession>J0CSP4</accession>
<evidence type="ECO:0000313" key="2">
    <source>
        <dbReference type="Proteomes" id="UP000006514"/>
    </source>
</evidence>
<dbReference type="OrthoDB" id="3214502at2759"/>
<dbReference type="Proteomes" id="UP000006514">
    <property type="component" value="Unassembled WGS sequence"/>
</dbReference>
<protein>
    <submittedName>
        <fullName evidence="1">Uncharacterized protein</fullName>
    </submittedName>
</protein>
<keyword evidence="2" id="KW-1185">Reference proteome</keyword>
<dbReference type="InParanoid" id="J0CSP4"/>
<name>J0CSP4_AURST</name>
<sequence length="148" mass="17157">MTYLRFANVDFAVVSSHYRYKNLLLFYVFYDIVCQWWPHFRERISGNSFITSAFPGISEDWPQTITGIGKYHILNHKDECRQLRDAHLLPGSGQTDGNNPERIWAVLINITTSIQEMGPGAREEMLNEHFAAWNMESLSILVGIHLIR</sequence>
<dbReference type="KEGG" id="adl:AURDEDRAFT_77072"/>
<evidence type="ECO:0000313" key="1">
    <source>
        <dbReference type="EMBL" id="EJD33309.1"/>
    </source>
</evidence>
<organism evidence="1 2">
    <name type="scientific">Auricularia subglabra (strain TFB-10046 / SS5)</name>
    <name type="common">White-rot fungus</name>
    <name type="synonym">Auricularia delicata (strain TFB10046)</name>
    <dbReference type="NCBI Taxonomy" id="717982"/>
    <lineage>
        <taxon>Eukaryota</taxon>
        <taxon>Fungi</taxon>
        <taxon>Dikarya</taxon>
        <taxon>Basidiomycota</taxon>
        <taxon>Agaricomycotina</taxon>
        <taxon>Agaricomycetes</taxon>
        <taxon>Auriculariales</taxon>
        <taxon>Auriculariaceae</taxon>
        <taxon>Auricularia</taxon>
    </lineage>
</organism>
<dbReference type="Pfam" id="PF18758">
    <property type="entry name" value="KDZ"/>
    <property type="match status" value="1"/>
</dbReference>
<dbReference type="InterPro" id="IPR040521">
    <property type="entry name" value="KDZ"/>
</dbReference>
<dbReference type="EMBL" id="JH688308">
    <property type="protein sequence ID" value="EJD33309.1"/>
    <property type="molecule type" value="Genomic_DNA"/>
</dbReference>